<protein>
    <submittedName>
        <fullName evidence="2">DUF4358 domain-containing protein</fullName>
    </submittedName>
</protein>
<gene>
    <name evidence="2" type="ORF">E1963_04980</name>
</gene>
<accession>A0A4R4FIP8</accession>
<sequence length="164" mass="17885">MKSMKNSTLDVINILKYLLVLVMAAYVILLIANEGGTDTPIKTVNKNILSVMGTEGMKKGTTQDLKKYYGLNADDYKGVTLYIPDDVMGVNELLIVRLADASQAESVEKAAQARLDTQKESFEGYGAAQTKLIRSAVLESRGDYVLLAVTKKADAVQAAYRKSL</sequence>
<keyword evidence="1" id="KW-0812">Transmembrane</keyword>
<organism evidence="2 3">
    <name type="scientific">Extibacter muris</name>
    <dbReference type="NCBI Taxonomy" id="1796622"/>
    <lineage>
        <taxon>Bacteria</taxon>
        <taxon>Bacillati</taxon>
        <taxon>Bacillota</taxon>
        <taxon>Clostridia</taxon>
        <taxon>Lachnospirales</taxon>
        <taxon>Lachnospiraceae</taxon>
        <taxon>Extibacter</taxon>
    </lineage>
</organism>
<dbReference type="InterPro" id="IPR025648">
    <property type="entry name" value="DUF4358"/>
</dbReference>
<keyword evidence="1" id="KW-1133">Transmembrane helix</keyword>
<feature type="transmembrane region" description="Helical" evidence="1">
    <location>
        <begin position="12"/>
        <end position="32"/>
    </location>
</feature>
<comment type="caution">
    <text evidence="2">The sequence shown here is derived from an EMBL/GenBank/DDBJ whole genome shotgun (WGS) entry which is preliminary data.</text>
</comment>
<keyword evidence="1" id="KW-0472">Membrane</keyword>
<name>A0A4R4FIP8_9FIRM</name>
<keyword evidence="3" id="KW-1185">Reference proteome</keyword>
<evidence type="ECO:0000313" key="3">
    <source>
        <dbReference type="Proteomes" id="UP000295710"/>
    </source>
</evidence>
<evidence type="ECO:0000256" key="1">
    <source>
        <dbReference type="SAM" id="Phobius"/>
    </source>
</evidence>
<proteinExistence type="predicted"/>
<dbReference type="RefSeq" id="WP_132275932.1">
    <property type="nucleotide sequence ID" value="NZ_JAOBST010000005.1"/>
</dbReference>
<dbReference type="EMBL" id="SMMX01000003">
    <property type="protein sequence ID" value="TDA22743.1"/>
    <property type="molecule type" value="Genomic_DNA"/>
</dbReference>
<dbReference type="Pfam" id="PF14270">
    <property type="entry name" value="DUF4358"/>
    <property type="match status" value="1"/>
</dbReference>
<reference evidence="2 3" key="1">
    <citation type="journal article" date="2016" name="Nat. Microbiol.">
        <title>The Mouse Intestinal Bacterial Collection (miBC) provides host-specific insight into cultured diversity and functional potential of the gut microbiota.</title>
        <authorList>
            <person name="Lagkouvardos I."/>
            <person name="Pukall R."/>
            <person name="Abt B."/>
            <person name="Foesel B.U."/>
            <person name="Meier-Kolthoff J.P."/>
            <person name="Kumar N."/>
            <person name="Bresciani A."/>
            <person name="Martinez I."/>
            <person name="Just S."/>
            <person name="Ziegler C."/>
            <person name="Brugiroux S."/>
            <person name="Garzetti D."/>
            <person name="Wenning M."/>
            <person name="Bui T.P."/>
            <person name="Wang J."/>
            <person name="Hugenholtz F."/>
            <person name="Plugge C.M."/>
            <person name="Peterson D.A."/>
            <person name="Hornef M.W."/>
            <person name="Baines J.F."/>
            <person name="Smidt H."/>
            <person name="Walter J."/>
            <person name="Kristiansen K."/>
            <person name="Nielsen H.B."/>
            <person name="Haller D."/>
            <person name="Overmann J."/>
            <person name="Stecher B."/>
            <person name="Clavel T."/>
        </authorList>
    </citation>
    <scope>NUCLEOTIDE SEQUENCE [LARGE SCALE GENOMIC DNA]</scope>
    <source>
        <strain evidence="2 3">DSM 28560</strain>
    </source>
</reference>
<evidence type="ECO:0000313" key="2">
    <source>
        <dbReference type="EMBL" id="TDA22743.1"/>
    </source>
</evidence>
<dbReference type="AlphaFoldDB" id="A0A4R4FIP8"/>
<dbReference type="Proteomes" id="UP000295710">
    <property type="component" value="Unassembled WGS sequence"/>
</dbReference>